<gene>
    <name evidence="2" type="ORF">B0A62_04090</name>
    <name evidence="1" type="ORF">IW20_02740</name>
</gene>
<reference evidence="2 4" key="2">
    <citation type="submission" date="2016-11" db="EMBL/GenBank/DDBJ databases">
        <title>Whole genomes of Flavobacteriaceae.</title>
        <authorList>
            <person name="Stine C."/>
            <person name="Li C."/>
            <person name="Tadesse D."/>
        </authorList>
    </citation>
    <scope>NUCLEOTIDE SEQUENCE [LARGE SCALE GENOMIC DNA]</scope>
    <source>
        <strain evidence="2 4">ATCC 29551</strain>
    </source>
</reference>
<dbReference type="Proteomes" id="UP000028712">
    <property type="component" value="Unassembled WGS sequence"/>
</dbReference>
<proteinExistence type="predicted"/>
<dbReference type="OrthoDB" id="7593840at2"/>
<keyword evidence="4" id="KW-1185">Reference proteome</keyword>
<dbReference type="AlphaFoldDB" id="A0A086ARV2"/>
<dbReference type="EMBL" id="MUGY01000004">
    <property type="protein sequence ID" value="OXA96455.1"/>
    <property type="molecule type" value="Genomic_DNA"/>
</dbReference>
<dbReference type="EMBL" id="JPRM01000003">
    <property type="protein sequence ID" value="KFF19416.1"/>
    <property type="molecule type" value="Genomic_DNA"/>
</dbReference>
<organism evidence="1 3">
    <name type="scientific">Flavobacterium hydatis</name>
    <name type="common">Cytophaga aquatilis</name>
    <dbReference type="NCBI Taxonomy" id="991"/>
    <lineage>
        <taxon>Bacteria</taxon>
        <taxon>Pseudomonadati</taxon>
        <taxon>Bacteroidota</taxon>
        <taxon>Flavobacteriia</taxon>
        <taxon>Flavobacteriales</taxon>
        <taxon>Flavobacteriaceae</taxon>
        <taxon>Flavobacterium</taxon>
    </lineage>
</organism>
<evidence type="ECO:0000313" key="4">
    <source>
        <dbReference type="Proteomes" id="UP000198424"/>
    </source>
</evidence>
<sequence>MKLKVLLVLIFIIINQNIVFAQKQDLRQAYADSIKTSTWAYRLPAWGQRITKRGVDLPYPIGIMINYFTGSQKVVISDLEVGINNSPLVPLNFVKFGETKASLNSVTSRIDVWALPFVDIYAVVGKTWASTSVNVVSPMNFSSKVDFEGGTFGVGMTLGGAYKHVFGTLDYNNTWTKFDQIEGAIHSQMLAPRFGYVFQSRKRPNRNFAPWIGVQGLFVNRVTQGTINLSELGVNGNSADFDVEDKTWYQNLPAADKVIVKQIADKIKDKLDKLDPEDASISYSLKKKALSPWSMSVGGQFQLDHHWQFRTETGFFGGRSSILASVNYRFGF</sequence>
<evidence type="ECO:0000313" key="1">
    <source>
        <dbReference type="EMBL" id="KFF19416.1"/>
    </source>
</evidence>
<evidence type="ECO:0000313" key="2">
    <source>
        <dbReference type="EMBL" id="OXA96455.1"/>
    </source>
</evidence>
<evidence type="ECO:0000313" key="3">
    <source>
        <dbReference type="Proteomes" id="UP000028712"/>
    </source>
</evidence>
<dbReference type="Proteomes" id="UP000198424">
    <property type="component" value="Unassembled WGS sequence"/>
</dbReference>
<dbReference type="STRING" id="991.IW20_02740"/>
<dbReference type="eggNOG" id="ENOG502Z8D0">
    <property type="taxonomic scope" value="Bacteria"/>
</dbReference>
<dbReference type="RefSeq" id="WP_035618404.1">
    <property type="nucleotide sequence ID" value="NZ_JBEWQG010000001.1"/>
</dbReference>
<protein>
    <submittedName>
        <fullName evidence="1">Uncharacterized protein</fullName>
    </submittedName>
</protein>
<name>A0A086ARV2_FLAHY</name>
<comment type="caution">
    <text evidence="1">The sequence shown here is derived from an EMBL/GenBank/DDBJ whole genome shotgun (WGS) entry which is preliminary data.</text>
</comment>
<reference evidence="1 3" key="1">
    <citation type="submission" date="2014-07" db="EMBL/GenBank/DDBJ databases">
        <title>Genome of Flavobacterium hydatis DSM 2063.</title>
        <authorList>
            <person name="Pipes S.E."/>
            <person name="Stropko S.J."/>
            <person name="Newman J.D."/>
        </authorList>
    </citation>
    <scope>NUCLEOTIDE SEQUENCE [LARGE SCALE GENOMIC DNA]</scope>
    <source>
        <strain evidence="1 3">DSM 2063</strain>
    </source>
</reference>
<accession>A0A086ARV2</accession>